<name>A0A3L8RTK6_CHLGU</name>
<dbReference type="Proteomes" id="UP000276834">
    <property type="component" value="Unassembled WGS sequence"/>
</dbReference>
<proteinExistence type="predicted"/>
<organism evidence="1 2">
    <name type="scientific">Chloebia gouldiae</name>
    <name type="common">Gouldian finch</name>
    <name type="synonym">Erythrura gouldiae</name>
    <dbReference type="NCBI Taxonomy" id="44316"/>
    <lineage>
        <taxon>Eukaryota</taxon>
        <taxon>Metazoa</taxon>
        <taxon>Chordata</taxon>
        <taxon>Craniata</taxon>
        <taxon>Vertebrata</taxon>
        <taxon>Euteleostomi</taxon>
        <taxon>Archelosauria</taxon>
        <taxon>Archosauria</taxon>
        <taxon>Dinosauria</taxon>
        <taxon>Saurischia</taxon>
        <taxon>Theropoda</taxon>
        <taxon>Coelurosauria</taxon>
        <taxon>Aves</taxon>
        <taxon>Neognathae</taxon>
        <taxon>Neoaves</taxon>
        <taxon>Telluraves</taxon>
        <taxon>Australaves</taxon>
        <taxon>Passeriformes</taxon>
        <taxon>Passeroidea</taxon>
        <taxon>Passeridae</taxon>
        <taxon>Chloebia</taxon>
    </lineage>
</organism>
<accession>A0A3L8RTK6</accession>
<comment type="caution">
    <text evidence="1">The sequence shown here is derived from an EMBL/GenBank/DDBJ whole genome shotgun (WGS) entry which is preliminary data.</text>
</comment>
<evidence type="ECO:0000313" key="1">
    <source>
        <dbReference type="EMBL" id="RLV82878.1"/>
    </source>
</evidence>
<evidence type="ECO:0000313" key="2">
    <source>
        <dbReference type="Proteomes" id="UP000276834"/>
    </source>
</evidence>
<dbReference type="EMBL" id="QUSF01000343">
    <property type="protein sequence ID" value="RLV82878.1"/>
    <property type="molecule type" value="Genomic_DNA"/>
</dbReference>
<sequence length="82" mass="8573">MQSSLPGLWKDRDYLQGIPFLPQSCVLSGKNGTEATCEISVTPSSVSVCRSIHLAPGAQLVLGSGIPGPASCWQLDFVSPKG</sequence>
<gene>
    <name evidence="1" type="ORF">DV515_00016547</name>
</gene>
<dbReference type="AlphaFoldDB" id="A0A3L8RTK6"/>
<protein>
    <submittedName>
        <fullName evidence="1">Uncharacterized protein</fullName>
    </submittedName>
</protein>
<reference evidence="1 2" key="1">
    <citation type="journal article" date="2018" name="Proc. R. Soc. B">
        <title>A non-coding region near Follistatin controls head colour polymorphism in the Gouldian finch.</title>
        <authorList>
            <person name="Toomey M.B."/>
            <person name="Marques C.I."/>
            <person name="Andrade P."/>
            <person name="Araujo P.M."/>
            <person name="Sabatino S."/>
            <person name="Gazda M.A."/>
            <person name="Afonso S."/>
            <person name="Lopes R.J."/>
            <person name="Corbo J.C."/>
            <person name="Carneiro M."/>
        </authorList>
    </citation>
    <scope>NUCLEOTIDE SEQUENCE [LARGE SCALE GENOMIC DNA]</scope>
    <source>
        <strain evidence="1">Red01</strain>
        <tissue evidence="1">Muscle</tissue>
    </source>
</reference>
<keyword evidence="2" id="KW-1185">Reference proteome</keyword>